<keyword evidence="3" id="KW-0378">Hydrolase</keyword>
<dbReference type="CDD" id="cd06530">
    <property type="entry name" value="S26_SPase_I"/>
    <property type="match status" value="1"/>
</dbReference>
<dbReference type="InParanoid" id="A0A5J5ESD7"/>
<evidence type="ECO:0000256" key="2">
    <source>
        <dbReference type="ARBA" id="ARBA00022792"/>
    </source>
</evidence>
<keyword evidence="4" id="KW-0496">Mitochondrion</keyword>
<dbReference type="GO" id="GO:0006627">
    <property type="term" value="P:protein processing involved in protein targeting to mitochondrion"/>
    <property type="evidence" value="ECO:0007669"/>
    <property type="project" value="TreeGrafter"/>
</dbReference>
<accession>A0A5J5ESD7</accession>
<dbReference type="InterPro" id="IPR019533">
    <property type="entry name" value="Peptidase_S26"/>
</dbReference>
<dbReference type="InterPro" id="IPR052064">
    <property type="entry name" value="Mito_IMP1_subunit"/>
</dbReference>
<evidence type="ECO:0000256" key="3">
    <source>
        <dbReference type="ARBA" id="ARBA00022801"/>
    </source>
</evidence>
<evidence type="ECO:0000256" key="4">
    <source>
        <dbReference type="ARBA" id="ARBA00023128"/>
    </source>
</evidence>
<evidence type="ECO:0000313" key="9">
    <source>
        <dbReference type="EMBL" id="KAA8901689.1"/>
    </source>
</evidence>
<proteinExistence type="inferred from homology"/>
<comment type="caution">
    <text evidence="9">The sequence shown here is derived from an EMBL/GenBank/DDBJ whole genome shotgun (WGS) entry which is preliminary data.</text>
</comment>
<dbReference type="FunCoup" id="A0A5J5ESD7">
    <property type="interactions" value="440"/>
</dbReference>
<keyword evidence="5" id="KW-0472">Membrane</keyword>
<reference evidence="9 10" key="1">
    <citation type="submission" date="2019-09" db="EMBL/GenBank/DDBJ databases">
        <title>Draft genome of the ectomycorrhizal ascomycete Sphaerosporella brunnea.</title>
        <authorList>
            <consortium name="DOE Joint Genome Institute"/>
            <person name="Benucci G.M."/>
            <person name="Marozzi G."/>
            <person name="Antonielli L."/>
            <person name="Sanchez S."/>
            <person name="Marco P."/>
            <person name="Wang X."/>
            <person name="Falini L.B."/>
            <person name="Barry K."/>
            <person name="Haridas S."/>
            <person name="Lipzen A."/>
            <person name="Labutti K."/>
            <person name="Grigoriev I.V."/>
            <person name="Murat C."/>
            <person name="Martin F."/>
            <person name="Albertini E."/>
            <person name="Donnini D."/>
            <person name="Bonito G."/>
        </authorList>
    </citation>
    <scope>NUCLEOTIDE SEQUENCE [LARGE SCALE GENOMIC DNA]</scope>
    <source>
        <strain evidence="9 10">Sb_GMNB300</strain>
    </source>
</reference>
<comment type="similarity">
    <text evidence="6">Belongs to the peptidase S26 family. IMP1 subfamily.</text>
</comment>
<dbReference type="PANTHER" id="PTHR12383">
    <property type="entry name" value="PROTEASE FAMILY S26 MITOCHONDRIAL INNER MEMBRANE PROTEASE-RELATED"/>
    <property type="match status" value="1"/>
</dbReference>
<dbReference type="AlphaFoldDB" id="A0A5J5ESD7"/>
<dbReference type="SUPFAM" id="SSF51306">
    <property type="entry name" value="LexA/Signal peptidase"/>
    <property type="match status" value="1"/>
</dbReference>
<keyword evidence="2" id="KW-0999">Mitochondrion inner membrane</keyword>
<evidence type="ECO:0000259" key="8">
    <source>
        <dbReference type="Pfam" id="PF10502"/>
    </source>
</evidence>
<evidence type="ECO:0000256" key="5">
    <source>
        <dbReference type="ARBA" id="ARBA00023136"/>
    </source>
</evidence>
<dbReference type="OrthoDB" id="308440at2759"/>
<comment type="subcellular location">
    <subcellularLocation>
        <location evidence="1">Mitochondrion inner membrane</location>
    </subcellularLocation>
</comment>
<evidence type="ECO:0000256" key="7">
    <source>
        <dbReference type="PIRSR" id="PIRSR600223-1"/>
    </source>
</evidence>
<dbReference type="Gene3D" id="2.10.109.10">
    <property type="entry name" value="Umud Fragment, subunit A"/>
    <property type="match status" value="1"/>
</dbReference>
<dbReference type="GO" id="GO:0006465">
    <property type="term" value="P:signal peptide processing"/>
    <property type="evidence" value="ECO:0007669"/>
    <property type="project" value="InterPro"/>
</dbReference>
<dbReference type="EMBL" id="VXIS01000142">
    <property type="protein sequence ID" value="KAA8901689.1"/>
    <property type="molecule type" value="Genomic_DNA"/>
</dbReference>
<dbReference type="PANTHER" id="PTHR12383:SF16">
    <property type="entry name" value="MITOCHONDRIAL INNER MEMBRANE PROTEASE SUBUNIT 1"/>
    <property type="match status" value="1"/>
</dbReference>
<protein>
    <submittedName>
        <fullName evidence="9">Peptidase S24/S26A/S26B/S26C</fullName>
    </submittedName>
</protein>
<sequence>MTRARAEGPPRPPLRAFLGPLRNATIILLWTHLFWSKCYAVGSTKGPSMLPTIGVSGEWVLISKFHTRGREIRVGDLVSFQHPYDGRDVGVLKRVIGMPGDFVLKDPTDFTGDMLQVPRGHMWVTGDNLPHSVDSRRYGPIPLAMVNGKILAKAERLWKWQWLRNPLFEGEP</sequence>
<evidence type="ECO:0000256" key="1">
    <source>
        <dbReference type="ARBA" id="ARBA00004273"/>
    </source>
</evidence>
<feature type="active site" evidence="7">
    <location>
        <position position="48"/>
    </location>
</feature>
<feature type="active site" evidence="7">
    <location>
        <position position="93"/>
    </location>
</feature>
<evidence type="ECO:0000313" key="10">
    <source>
        <dbReference type="Proteomes" id="UP000326924"/>
    </source>
</evidence>
<name>A0A5J5ESD7_9PEZI</name>
<dbReference type="InterPro" id="IPR000223">
    <property type="entry name" value="Pept_S26A_signal_pept_1"/>
</dbReference>
<dbReference type="Pfam" id="PF10502">
    <property type="entry name" value="Peptidase_S26"/>
    <property type="match status" value="2"/>
</dbReference>
<dbReference type="GO" id="GO:0042720">
    <property type="term" value="C:mitochondrial inner membrane peptidase complex"/>
    <property type="evidence" value="ECO:0007669"/>
    <property type="project" value="TreeGrafter"/>
</dbReference>
<gene>
    <name evidence="9" type="ORF">FN846DRAFT_781058</name>
</gene>
<feature type="domain" description="Peptidase S26" evidence="8">
    <location>
        <begin position="27"/>
        <end position="103"/>
    </location>
</feature>
<dbReference type="InterPro" id="IPR036286">
    <property type="entry name" value="LexA/Signal_pep-like_sf"/>
</dbReference>
<dbReference type="Proteomes" id="UP000326924">
    <property type="component" value="Unassembled WGS sequence"/>
</dbReference>
<evidence type="ECO:0000256" key="6">
    <source>
        <dbReference type="ARBA" id="ARBA00038445"/>
    </source>
</evidence>
<dbReference type="PRINTS" id="PR00727">
    <property type="entry name" value="LEADERPTASE"/>
</dbReference>
<dbReference type="GO" id="GO:0004252">
    <property type="term" value="F:serine-type endopeptidase activity"/>
    <property type="evidence" value="ECO:0007669"/>
    <property type="project" value="InterPro"/>
</dbReference>
<keyword evidence="10" id="KW-1185">Reference proteome</keyword>
<organism evidence="9 10">
    <name type="scientific">Sphaerosporella brunnea</name>
    <dbReference type="NCBI Taxonomy" id="1250544"/>
    <lineage>
        <taxon>Eukaryota</taxon>
        <taxon>Fungi</taxon>
        <taxon>Dikarya</taxon>
        <taxon>Ascomycota</taxon>
        <taxon>Pezizomycotina</taxon>
        <taxon>Pezizomycetes</taxon>
        <taxon>Pezizales</taxon>
        <taxon>Pyronemataceae</taxon>
        <taxon>Sphaerosporella</taxon>
    </lineage>
</organism>
<feature type="domain" description="Peptidase S26" evidence="8">
    <location>
        <begin position="115"/>
        <end position="150"/>
    </location>
</feature>